<dbReference type="InterPro" id="IPR000001">
    <property type="entry name" value="Kringle"/>
</dbReference>
<dbReference type="SMART" id="SM00607">
    <property type="entry name" value="FTP"/>
    <property type="match status" value="1"/>
</dbReference>
<dbReference type="Gene3D" id="2.60.120.260">
    <property type="entry name" value="Galactose-binding domain-like"/>
    <property type="match status" value="1"/>
</dbReference>
<dbReference type="OrthoDB" id="10022231at2759"/>
<evidence type="ECO:0000256" key="2">
    <source>
        <dbReference type="ARBA" id="ARBA00022572"/>
    </source>
</evidence>
<proteinExistence type="predicted"/>
<keyword evidence="3" id="KW-0479">Metal-binding</keyword>
<dbReference type="Gene3D" id="4.10.400.10">
    <property type="entry name" value="Low-density Lipoprotein Receptor"/>
    <property type="match status" value="1"/>
</dbReference>
<feature type="transmembrane region" description="Helical" evidence="9">
    <location>
        <begin position="891"/>
        <end position="911"/>
    </location>
</feature>
<evidence type="ECO:0000313" key="12">
    <source>
        <dbReference type="Proteomes" id="UP000515135"/>
    </source>
</evidence>
<dbReference type="FunFam" id="1.10.2000.10:FF:000030">
    <property type="entry name" value="Uncharacterized protein"/>
    <property type="match status" value="1"/>
</dbReference>
<dbReference type="CDD" id="cd07066">
    <property type="entry name" value="CRD_FZ"/>
    <property type="match status" value="1"/>
</dbReference>
<dbReference type="SMART" id="SM00130">
    <property type="entry name" value="KR"/>
    <property type="match status" value="1"/>
</dbReference>
<dbReference type="CDD" id="cd00112">
    <property type="entry name" value="LDLa"/>
    <property type="match status" value="1"/>
</dbReference>
<dbReference type="Pfam" id="PF00057">
    <property type="entry name" value="Ldl_recept_a"/>
    <property type="match status" value="1"/>
</dbReference>
<keyword evidence="9" id="KW-0472">Membrane</keyword>
<organism evidence="12 13">
    <name type="scientific">Branchiostoma belcheri</name>
    <name type="common">Amphioxus</name>
    <dbReference type="NCBI Taxonomy" id="7741"/>
    <lineage>
        <taxon>Eukaryota</taxon>
        <taxon>Metazoa</taxon>
        <taxon>Chordata</taxon>
        <taxon>Cephalochordata</taxon>
        <taxon>Leptocardii</taxon>
        <taxon>Amphioxiformes</taxon>
        <taxon>Branchiostomatidae</taxon>
        <taxon>Branchiostoma</taxon>
    </lineage>
</organism>
<keyword evidence="2 6" id="KW-0420">Kringle</keyword>
<dbReference type="Pfam" id="PF00051">
    <property type="entry name" value="Kringle"/>
    <property type="match status" value="1"/>
</dbReference>
<keyword evidence="9" id="KW-0812">Transmembrane</keyword>
<dbReference type="Pfam" id="PF02932">
    <property type="entry name" value="Neur_chan_memb"/>
    <property type="match status" value="1"/>
</dbReference>
<keyword evidence="8" id="KW-0768">Sushi</keyword>
<keyword evidence="4" id="KW-0106">Calcium</keyword>
<evidence type="ECO:0000256" key="4">
    <source>
        <dbReference type="ARBA" id="ARBA00022837"/>
    </source>
</evidence>
<feature type="domain" description="Sushi" evidence="11">
    <location>
        <begin position="383"/>
        <end position="448"/>
    </location>
</feature>
<dbReference type="InterPro" id="IPR000436">
    <property type="entry name" value="Sushi_SCR_CCP_dom"/>
</dbReference>
<dbReference type="Gene3D" id="2.10.70.10">
    <property type="entry name" value="Complement Module, domain 1"/>
    <property type="match status" value="1"/>
</dbReference>
<dbReference type="InterPro" id="IPR036719">
    <property type="entry name" value="Neuro-gated_channel_TM_sf"/>
</dbReference>
<keyword evidence="5 7" id="KW-1015">Disulfide bond</keyword>
<dbReference type="PROSITE" id="PS50923">
    <property type="entry name" value="SUSHI"/>
    <property type="match status" value="1"/>
</dbReference>
<dbReference type="InterPro" id="IPR006029">
    <property type="entry name" value="Neurotrans-gated_channel_TM"/>
</dbReference>
<dbReference type="SUPFAM" id="SSF57535">
    <property type="entry name" value="Complement control module/SCR domain"/>
    <property type="match status" value="1"/>
</dbReference>
<dbReference type="InterPro" id="IPR036055">
    <property type="entry name" value="LDL_receptor-like_sf"/>
</dbReference>
<evidence type="ECO:0000256" key="7">
    <source>
        <dbReference type="PROSITE-ProRule" id="PRU00124"/>
    </source>
</evidence>
<dbReference type="Pfam" id="PF00084">
    <property type="entry name" value="Sushi"/>
    <property type="match status" value="1"/>
</dbReference>
<comment type="subcellular location">
    <subcellularLocation>
        <location evidence="1">Membrane</location>
        <topology evidence="1">Multi-pass membrane protein</topology>
    </subcellularLocation>
</comment>
<evidence type="ECO:0000259" key="11">
    <source>
        <dbReference type="PROSITE" id="PS50923"/>
    </source>
</evidence>
<dbReference type="PROSITE" id="PS50070">
    <property type="entry name" value="KRINGLE_2"/>
    <property type="match status" value="1"/>
</dbReference>
<protein>
    <submittedName>
        <fullName evidence="13">Uncharacterized protein LOC109468258</fullName>
    </submittedName>
</protein>
<feature type="transmembrane region" description="Helical" evidence="9">
    <location>
        <begin position="648"/>
        <end position="667"/>
    </location>
</feature>
<dbReference type="SUPFAM" id="SSF63712">
    <property type="entry name" value="Nicotinic receptor ligand binding domain-like"/>
    <property type="match status" value="1"/>
</dbReference>
<dbReference type="InterPro" id="IPR036790">
    <property type="entry name" value="Frizzled_dom_sf"/>
</dbReference>
<feature type="disulfide bond" evidence="7">
    <location>
        <begin position="166"/>
        <end position="181"/>
    </location>
</feature>
<dbReference type="SMART" id="SM00032">
    <property type="entry name" value="CCP"/>
    <property type="match status" value="1"/>
</dbReference>
<keyword evidence="12" id="KW-1185">Reference proteome</keyword>
<dbReference type="GO" id="GO:0016020">
    <property type="term" value="C:membrane"/>
    <property type="evidence" value="ECO:0007669"/>
    <property type="project" value="UniProtKB-SubCell"/>
</dbReference>
<feature type="transmembrane region" description="Helical" evidence="9">
    <location>
        <begin position="708"/>
        <end position="733"/>
    </location>
</feature>
<dbReference type="PROSITE" id="PS50068">
    <property type="entry name" value="LDLRA_2"/>
    <property type="match status" value="1"/>
</dbReference>
<dbReference type="Gene3D" id="2.40.20.10">
    <property type="entry name" value="Plasminogen Kringle 4"/>
    <property type="match status" value="1"/>
</dbReference>
<dbReference type="SUPFAM" id="SSF57440">
    <property type="entry name" value="Kringle-like"/>
    <property type="match status" value="1"/>
</dbReference>
<dbReference type="InterPro" id="IPR038050">
    <property type="entry name" value="Neuro_actylchol_rec"/>
</dbReference>
<dbReference type="Proteomes" id="UP000515135">
    <property type="component" value="Unplaced"/>
</dbReference>
<dbReference type="CDD" id="cd00108">
    <property type="entry name" value="KR"/>
    <property type="match status" value="1"/>
</dbReference>
<dbReference type="AlphaFoldDB" id="A0A6P4YJZ7"/>
<dbReference type="PANTHER" id="PTHR46335:SF1">
    <property type="entry name" value="CUBILIN"/>
    <property type="match status" value="1"/>
</dbReference>
<dbReference type="SUPFAM" id="SSF49785">
    <property type="entry name" value="Galactose-binding domain-like"/>
    <property type="match status" value="1"/>
</dbReference>
<dbReference type="RefSeq" id="XP_019622074.1">
    <property type="nucleotide sequence ID" value="XM_019766515.1"/>
</dbReference>
<reference evidence="13" key="1">
    <citation type="submission" date="2025-08" db="UniProtKB">
        <authorList>
            <consortium name="RefSeq"/>
        </authorList>
    </citation>
    <scope>IDENTIFICATION</scope>
    <source>
        <tissue evidence="13">Gonad</tissue>
    </source>
</reference>
<dbReference type="KEGG" id="bbel:109468258"/>
<dbReference type="Gene3D" id="2.70.170.10">
    <property type="entry name" value="Neurotransmitter-gated ion-channel ligand-binding domain"/>
    <property type="match status" value="1"/>
</dbReference>
<evidence type="ECO:0000256" key="3">
    <source>
        <dbReference type="ARBA" id="ARBA00022723"/>
    </source>
</evidence>
<evidence type="ECO:0000256" key="9">
    <source>
        <dbReference type="SAM" id="Phobius"/>
    </source>
</evidence>
<dbReference type="SUPFAM" id="SSF57424">
    <property type="entry name" value="LDL receptor-like module"/>
    <property type="match status" value="1"/>
</dbReference>
<dbReference type="InterPro" id="IPR002172">
    <property type="entry name" value="LDrepeatLR_classA_rpt"/>
</dbReference>
<feature type="domain" description="Kringle" evidence="10">
    <location>
        <begin position="319"/>
        <end position="390"/>
    </location>
</feature>
<dbReference type="InterPro" id="IPR013806">
    <property type="entry name" value="Kringle-like"/>
</dbReference>
<gene>
    <name evidence="13" type="primary">LOC109468258</name>
</gene>
<evidence type="ECO:0000313" key="13">
    <source>
        <dbReference type="RefSeq" id="XP_019622074.1"/>
    </source>
</evidence>
<dbReference type="GeneID" id="109468258"/>
<dbReference type="Pfam" id="PF22633">
    <property type="entry name" value="F5_F8_type_C_2"/>
    <property type="match status" value="1"/>
</dbReference>
<dbReference type="Gene3D" id="1.10.2000.10">
    <property type="entry name" value="Frizzled cysteine-rich domain"/>
    <property type="match status" value="1"/>
</dbReference>
<dbReference type="InterPro" id="IPR006585">
    <property type="entry name" value="FTP1"/>
</dbReference>
<evidence type="ECO:0000259" key="10">
    <source>
        <dbReference type="PROSITE" id="PS50070"/>
    </source>
</evidence>
<dbReference type="FunFam" id="2.40.20.10:FF:000037">
    <property type="entry name" value="Uncharacterized protein"/>
    <property type="match status" value="1"/>
</dbReference>
<evidence type="ECO:0000256" key="5">
    <source>
        <dbReference type="ARBA" id="ARBA00023157"/>
    </source>
</evidence>
<dbReference type="InterPro" id="IPR006202">
    <property type="entry name" value="Neur_chan_lig-bd"/>
</dbReference>
<comment type="caution">
    <text evidence="6">Lacks conserved residue(s) required for the propagation of feature annotation.</text>
</comment>
<dbReference type="Gene3D" id="1.20.58.390">
    <property type="entry name" value="Neurotransmitter-gated ion-channel transmembrane domain"/>
    <property type="match status" value="1"/>
</dbReference>
<keyword evidence="9" id="KW-1133">Transmembrane helix</keyword>
<dbReference type="FunFam" id="2.70.170.10:FF:000064">
    <property type="entry name" value="Uncharacterized protein"/>
    <property type="match status" value="1"/>
</dbReference>
<feature type="transmembrane region" description="Helical" evidence="9">
    <location>
        <begin position="679"/>
        <end position="696"/>
    </location>
</feature>
<dbReference type="GO" id="GO:0046872">
    <property type="term" value="F:metal ion binding"/>
    <property type="evidence" value="ECO:0007669"/>
    <property type="project" value="UniProtKB-KW"/>
</dbReference>
<evidence type="ECO:0000256" key="8">
    <source>
        <dbReference type="PROSITE-ProRule" id="PRU00302"/>
    </source>
</evidence>
<dbReference type="InterPro" id="IPR035976">
    <property type="entry name" value="Sushi/SCR/CCP_sf"/>
</dbReference>
<dbReference type="GO" id="GO:0005230">
    <property type="term" value="F:extracellular ligand-gated monoatomic ion channel activity"/>
    <property type="evidence" value="ECO:0007669"/>
    <property type="project" value="InterPro"/>
</dbReference>
<evidence type="ECO:0000256" key="6">
    <source>
        <dbReference type="PROSITE-ProRule" id="PRU00121"/>
    </source>
</evidence>
<dbReference type="FunFam" id="2.60.120.260:FF:000105">
    <property type="entry name" value="Sushi, von Willebrand factor type A, EGF and pentraxin domain-containing protein 1"/>
    <property type="match status" value="1"/>
</dbReference>
<name>A0A6P4YJZ7_BRABE</name>
<dbReference type="InterPro" id="IPR036734">
    <property type="entry name" value="Neur_chan_lig-bd_sf"/>
</dbReference>
<dbReference type="PRINTS" id="PR00018">
    <property type="entry name" value="KRINGLE"/>
</dbReference>
<evidence type="ECO:0000256" key="1">
    <source>
        <dbReference type="ARBA" id="ARBA00004141"/>
    </source>
</evidence>
<dbReference type="PANTHER" id="PTHR46335">
    <property type="entry name" value="CUBILIN"/>
    <property type="match status" value="1"/>
</dbReference>
<dbReference type="CDD" id="cd19051">
    <property type="entry name" value="LGIC_TM_cation"/>
    <property type="match status" value="1"/>
</dbReference>
<dbReference type="SMART" id="SM00192">
    <property type="entry name" value="LDLa"/>
    <property type="match status" value="1"/>
</dbReference>
<dbReference type="SUPFAM" id="SSF90112">
    <property type="entry name" value="Neurotransmitter-gated ion-channel transmembrane pore"/>
    <property type="match status" value="1"/>
</dbReference>
<dbReference type="InterPro" id="IPR038178">
    <property type="entry name" value="Kringle_sf"/>
</dbReference>
<dbReference type="Pfam" id="PF02931">
    <property type="entry name" value="Neur_chan_LBD"/>
    <property type="match status" value="1"/>
</dbReference>
<accession>A0A6P4YJZ7</accession>
<dbReference type="CDD" id="cd18989">
    <property type="entry name" value="LGIC_ECD_cation"/>
    <property type="match status" value="1"/>
</dbReference>
<dbReference type="CDD" id="cd00033">
    <property type="entry name" value="CCP"/>
    <property type="match status" value="1"/>
</dbReference>
<sequence length="912" mass="101369">MVVNVAREKAASQTSTAYDGLASRAVDGNTDGSWYVGSCTCTIEEPNPTWWVDLGHSYQIDSVVIVNRQDCCWERLNPFNIHIGDSAQVSMNPKCGGDHQIDVNRPFISVPCQAMRGRYVGVRLPGQSRVLTLCEVQVYATSGVSCSQWYVPCGDGFRCILSWRRCDGHPDCSDGSDERDCVCLSIPDGFHLNNRLTMLPNQLGQETFEAMLNSSVQELLNTSNGMVENYHPELRDFVTSVIFPQCNVQESITPCPPSPDEDNATLCTGSQLVPCRSWCEEVLNMADDWIKDLFPSCHLFPPTEHGCWNPIPAKKEGEVCYNGNGENYRGSKSKTASGTDCMVWSTGMYNTAEYSWANLDNNYCRNPAGLDRPFCLTQDGSQEECDVIPCSKGPPLHGSRSPKKRFYQVGERVTYTCNEGYTLASGFTRDVRCTEDGNWLYDKPSCSVDHRRRLQVEVLEFYGAGLAPENITIIFNGSVEQIIDLEEKKELLMASVVIDFKWQDSRLKWDPKYYGDIKTHSVLGSSIWTPSFTVKRNADPTYRGLQQDVPVRVSSDGLVVWSVETLTTTVCDADPFFFPADTMECHICFSAHTAIKQTIQCQGQEDGSDECHTFSAVKIEGEWYRKDKMFAKDDREACFVLHLERAPLFHIATTVGPCIILVALMVITFIMPFDRGDRISYGVTILLSMVVSLVFVTDVLPVKGVLPFFATVIIVCMGLMGLFLFFTLIIIVIHDREGSLSPAAKIIFLRYMSKMLLLGDLTANQEANDEEPGVTNQTAIEVTNCAYEADIVSTADEEVIYFGGDNERNEQPSTPTEDVSGSSGLSELITAVREVGALTNAVVREVGDQANAVVREVGDQANAEIRELTKAVKNEEKVSDYTLLAKVLDRLCLVMYVISIAATVPMTMYLGR</sequence>
<dbReference type="InterPro" id="IPR008979">
    <property type="entry name" value="Galactose-bd-like_sf"/>
</dbReference>